<dbReference type="NCBIfam" id="TIGR03144">
    <property type="entry name" value="cytochr_II_ccsB"/>
    <property type="match status" value="1"/>
</dbReference>
<dbReference type="STRING" id="1121409.SAMN02745124_02865"/>
<dbReference type="InterPro" id="IPR017562">
    <property type="entry name" value="Cyt_c_biogenesis_CcsA"/>
</dbReference>
<feature type="transmembrane region" description="Helical" evidence="10">
    <location>
        <begin position="135"/>
        <end position="160"/>
    </location>
</feature>
<dbReference type="Proteomes" id="UP000184139">
    <property type="component" value="Unassembled WGS sequence"/>
</dbReference>
<evidence type="ECO:0000256" key="4">
    <source>
        <dbReference type="ARBA" id="ARBA00016463"/>
    </source>
</evidence>
<name>A0A1M5X9G4_9BACT</name>
<comment type="function">
    <text evidence="1">Required for the export of heme to the periplasm for the biogenesis of c-type cytochromes.</text>
</comment>
<comment type="subcellular location">
    <subcellularLocation>
        <location evidence="2">Membrane</location>
        <topology evidence="2">Multi-pass membrane protein</topology>
    </subcellularLocation>
</comment>
<sequence length="276" mass="30624">MDSSQLLGITTFTYLFASGLYVALLVFRSARLGFIATTFTALALLVQTAGIILRWIESYQMGIGHAPLSNMYESVVFFAWMIIVIYLGIEWKFKHRAIGAFAVPLAFLAMAYASFAPINKGINPLVPALQSNWLIAHVLTCFVGYAAFAIAAALALMYLIKAAASNRRQEAGLLPSLRVLDDIIHKCLIFGFIWLSAGIITGAVWANSAWGTYWSWDPKETWSLITWFVYAFTLHIRYTRGISGNAIAWLSLLGFLAVIFTYYGVNFLLSGLHSYA</sequence>
<comment type="similarity">
    <text evidence="3">Belongs to the CcmC/CycZ/HelC family.</text>
</comment>
<gene>
    <name evidence="12" type="ORF">SAMN02745124_02865</name>
</gene>
<keyword evidence="8" id="KW-0793">Thylakoid</keyword>
<dbReference type="GO" id="GO:0017004">
    <property type="term" value="P:cytochrome complex assembly"/>
    <property type="evidence" value="ECO:0007669"/>
    <property type="project" value="UniProtKB-KW"/>
</dbReference>
<feature type="transmembrane region" description="Helical" evidence="10">
    <location>
        <begin position="187"/>
        <end position="210"/>
    </location>
</feature>
<dbReference type="GO" id="GO:0005886">
    <property type="term" value="C:plasma membrane"/>
    <property type="evidence" value="ECO:0007669"/>
    <property type="project" value="TreeGrafter"/>
</dbReference>
<feature type="transmembrane region" description="Helical" evidence="10">
    <location>
        <begin position="6"/>
        <end position="27"/>
    </location>
</feature>
<feature type="transmembrane region" description="Helical" evidence="10">
    <location>
        <begin position="222"/>
        <end position="239"/>
    </location>
</feature>
<organism evidence="12 13">
    <name type="scientific">Desulfofustis glycolicus DSM 9705</name>
    <dbReference type="NCBI Taxonomy" id="1121409"/>
    <lineage>
        <taxon>Bacteria</taxon>
        <taxon>Pseudomonadati</taxon>
        <taxon>Thermodesulfobacteriota</taxon>
        <taxon>Desulfobulbia</taxon>
        <taxon>Desulfobulbales</taxon>
        <taxon>Desulfocapsaceae</taxon>
        <taxon>Desulfofustis</taxon>
    </lineage>
</organism>
<dbReference type="PANTHER" id="PTHR30071:SF1">
    <property type="entry name" value="CYTOCHROME B_B6 PROTEIN-RELATED"/>
    <property type="match status" value="1"/>
</dbReference>
<dbReference type="AlphaFoldDB" id="A0A1M5X9G4"/>
<evidence type="ECO:0000256" key="6">
    <source>
        <dbReference type="ARBA" id="ARBA00022748"/>
    </source>
</evidence>
<reference evidence="12 13" key="1">
    <citation type="submission" date="2016-11" db="EMBL/GenBank/DDBJ databases">
        <authorList>
            <person name="Jaros S."/>
            <person name="Januszkiewicz K."/>
            <person name="Wedrychowicz H."/>
        </authorList>
    </citation>
    <scope>NUCLEOTIDE SEQUENCE [LARGE SCALE GENOMIC DNA]</scope>
    <source>
        <strain evidence="12 13">DSM 9705</strain>
    </source>
</reference>
<dbReference type="InterPro" id="IPR003557">
    <property type="entry name" value="Cyt_c_biogenesis_CcmC"/>
</dbReference>
<evidence type="ECO:0000313" key="13">
    <source>
        <dbReference type="Proteomes" id="UP000184139"/>
    </source>
</evidence>
<dbReference type="GO" id="GO:0020037">
    <property type="term" value="F:heme binding"/>
    <property type="evidence" value="ECO:0007669"/>
    <property type="project" value="InterPro"/>
</dbReference>
<feature type="transmembrane region" description="Helical" evidence="10">
    <location>
        <begin position="246"/>
        <end position="265"/>
    </location>
</feature>
<evidence type="ECO:0000256" key="7">
    <source>
        <dbReference type="ARBA" id="ARBA00022989"/>
    </source>
</evidence>
<keyword evidence="5 10" id="KW-0812">Transmembrane</keyword>
<feature type="domain" description="Cytochrome c assembly protein" evidence="11">
    <location>
        <begin position="68"/>
        <end position="273"/>
    </location>
</feature>
<keyword evidence="6" id="KW-0201">Cytochrome c-type biogenesis</keyword>
<evidence type="ECO:0000313" key="12">
    <source>
        <dbReference type="EMBL" id="SHH96198.1"/>
    </source>
</evidence>
<accession>A0A1M5X9G4</accession>
<dbReference type="PRINTS" id="PR01386">
    <property type="entry name" value="CCMCBIOGNSIS"/>
</dbReference>
<keyword evidence="13" id="KW-1185">Reference proteome</keyword>
<proteinExistence type="inferred from homology"/>
<evidence type="ECO:0000256" key="3">
    <source>
        <dbReference type="ARBA" id="ARBA00005840"/>
    </source>
</evidence>
<feature type="transmembrane region" description="Helical" evidence="10">
    <location>
        <begin position="96"/>
        <end position="115"/>
    </location>
</feature>
<protein>
    <recommendedName>
        <fullName evidence="4">Heme exporter protein C</fullName>
    </recommendedName>
</protein>
<dbReference type="InterPro" id="IPR002541">
    <property type="entry name" value="Cyt_c_assembly"/>
</dbReference>
<dbReference type="Pfam" id="PF01578">
    <property type="entry name" value="Cytochrom_C_asm"/>
    <property type="match status" value="1"/>
</dbReference>
<dbReference type="EMBL" id="FQXS01000018">
    <property type="protein sequence ID" value="SHH96198.1"/>
    <property type="molecule type" value="Genomic_DNA"/>
</dbReference>
<dbReference type="OrthoDB" id="9814290at2"/>
<evidence type="ECO:0000256" key="5">
    <source>
        <dbReference type="ARBA" id="ARBA00022692"/>
    </source>
</evidence>
<dbReference type="GO" id="GO:0015232">
    <property type="term" value="F:heme transmembrane transporter activity"/>
    <property type="evidence" value="ECO:0007669"/>
    <property type="project" value="InterPro"/>
</dbReference>
<keyword evidence="7 10" id="KW-1133">Transmembrane helix</keyword>
<evidence type="ECO:0000256" key="10">
    <source>
        <dbReference type="SAM" id="Phobius"/>
    </source>
</evidence>
<feature type="transmembrane region" description="Helical" evidence="10">
    <location>
        <begin position="71"/>
        <end position="89"/>
    </location>
</feature>
<evidence type="ECO:0000256" key="9">
    <source>
        <dbReference type="ARBA" id="ARBA00023136"/>
    </source>
</evidence>
<dbReference type="RefSeq" id="WP_073377170.1">
    <property type="nucleotide sequence ID" value="NZ_FQXS01000018.1"/>
</dbReference>
<evidence type="ECO:0000256" key="1">
    <source>
        <dbReference type="ARBA" id="ARBA00002442"/>
    </source>
</evidence>
<evidence type="ECO:0000256" key="2">
    <source>
        <dbReference type="ARBA" id="ARBA00004141"/>
    </source>
</evidence>
<dbReference type="PANTHER" id="PTHR30071">
    <property type="entry name" value="HEME EXPORTER PROTEIN C"/>
    <property type="match status" value="1"/>
</dbReference>
<feature type="transmembrane region" description="Helical" evidence="10">
    <location>
        <begin position="34"/>
        <end position="56"/>
    </location>
</feature>
<keyword evidence="9 10" id="KW-0472">Membrane</keyword>
<dbReference type="InterPro" id="IPR045062">
    <property type="entry name" value="Cyt_c_biogenesis_CcsA/CcmC"/>
</dbReference>
<evidence type="ECO:0000259" key="11">
    <source>
        <dbReference type="Pfam" id="PF01578"/>
    </source>
</evidence>
<evidence type="ECO:0000256" key="8">
    <source>
        <dbReference type="ARBA" id="ARBA00023078"/>
    </source>
</evidence>